<gene>
    <name evidence="6" type="ORF">VTJ83DRAFT_6953</name>
</gene>
<dbReference type="Pfam" id="PF07989">
    <property type="entry name" value="Cnn_1N"/>
    <property type="match status" value="1"/>
</dbReference>
<feature type="compositionally biased region" description="Polar residues" evidence="4">
    <location>
        <begin position="13"/>
        <end position="31"/>
    </location>
</feature>
<feature type="compositionally biased region" description="Low complexity" evidence="4">
    <location>
        <begin position="617"/>
        <end position="628"/>
    </location>
</feature>
<dbReference type="Proteomes" id="UP001600064">
    <property type="component" value="Unassembled WGS sequence"/>
</dbReference>
<keyword evidence="3" id="KW-0175">Coiled coil</keyword>
<feature type="compositionally biased region" description="Polar residues" evidence="4">
    <location>
        <begin position="446"/>
        <end position="459"/>
    </location>
</feature>
<feature type="region of interest" description="Disordered" evidence="4">
    <location>
        <begin position="1"/>
        <end position="32"/>
    </location>
</feature>
<evidence type="ECO:0000259" key="5">
    <source>
        <dbReference type="Pfam" id="PF07989"/>
    </source>
</evidence>
<evidence type="ECO:0000313" key="6">
    <source>
        <dbReference type="EMBL" id="KAL2265853.1"/>
    </source>
</evidence>
<feature type="compositionally biased region" description="Low complexity" evidence="4">
    <location>
        <begin position="70"/>
        <end position="82"/>
    </location>
</feature>
<dbReference type="RefSeq" id="XP_070864580.1">
    <property type="nucleotide sequence ID" value="XM_071013721.1"/>
</dbReference>
<feature type="compositionally biased region" description="Low complexity" evidence="4">
    <location>
        <begin position="861"/>
        <end position="874"/>
    </location>
</feature>
<feature type="compositionally biased region" description="Polar residues" evidence="4">
    <location>
        <begin position="468"/>
        <end position="485"/>
    </location>
</feature>
<feature type="compositionally biased region" description="Polar residues" evidence="4">
    <location>
        <begin position="536"/>
        <end position="545"/>
    </location>
</feature>
<evidence type="ECO:0000313" key="7">
    <source>
        <dbReference type="Proteomes" id="UP001600064"/>
    </source>
</evidence>
<reference evidence="6 7" key="1">
    <citation type="journal article" date="2024" name="Commun. Biol.">
        <title>Comparative genomic analysis of thermophilic fungi reveals convergent evolutionary adaptations and gene losses.</title>
        <authorList>
            <person name="Steindorff A.S."/>
            <person name="Aguilar-Pontes M.V."/>
            <person name="Robinson A.J."/>
            <person name="Andreopoulos B."/>
            <person name="LaButti K."/>
            <person name="Kuo A."/>
            <person name="Mondo S."/>
            <person name="Riley R."/>
            <person name="Otillar R."/>
            <person name="Haridas S."/>
            <person name="Lipzen A."/>
            <person name="Grimwood J."/>
            <person name="Schmutz J."/>
            <person name="Clum A."/>
            <person name="Reid I.D."/>
            <person name="Moisan M.C."/>
            <person name="Butler G."/>
            <person name="Nguyen T.T.M."/>
            <person name="Dewar K."/>
            <person name="Conant G."/>
            <person name="Drula E."/>
            <person name="Henrissat B."/>
            <person name="Hansel C."/>
            <person name="Singer S."/>
            <person name="Hutchinson M.I."/>
            <person name="de Vries R.P."/>
            <person name="Natvig D.O."/>
            <person name="Powell A.J."/>
            <person name="Tsang A."/>
            <person name="Grigoriev I.V."/>
        </authorList>
    </citation>
    <scope>NUCLEOTIDE SEQUENCE [LARGE SCALE GENOMIC DNA]</scope>
    <source>
        <strain evidence="6 7">ATCC 22073</strain>
    </source>
</reference>
<comment type="caution">
    <text evidence="6">The sequence shown here is derived from an EMBL/GenBank/DDBJ whole genome shotgun (WGS) entry which is preliminary data.</text>
</comment>
<feature type="region of interest" description="Disordered" evidence="4">
    <location>
        <begin position="349"/>
        <end position="504"/>
    </location>
</feature>
<evidence type="ECO:0000256" key="3">
    <source>
        <dbReference type="SAM" id="Coils"/>
    </source>
</evidence>
<protein>
    <recommendedName>
        <fullName evidence="5">Centrosomin N-terminal motif 1 domain-containing protein</fullName>
    </recommendedName>
</protein>
<keyword evidence="7" id="KW-1185">Reference proteome</keyword>
<feature type="region of interest" description="Disordered" evidence="4">
    <location>
        <begin position="805"/>
        <end position="916"/>
    </location>
</feature>
<name>A0ABR4D651_9PEZI</name>
<feature type="compositionally biased region" description="Polar residues" evidence="4">
    <location>
        <begin position="204"/>
        <end position="218"/>
    </location>
</feature>
<dbReference type="GeneID" id="98128365"/>
<feature type="compositionally biased region" description="Pro residues" evidence="4">
    <location>
        <begin position="766"/>
        <end position="784"/>
    </location>
</feature>
<feature type="compositionally biased region" description="Polar residues" evidence="4">
    <location>
        <begin position="404"/>
        <end position="414"/>
    </location>
</feature>
<keyword evidence="2" id="KW-0963">Cytoplasm</keyword>
<dbReference type="EMBL" id="JAZGUE010000006">
    <property type="protein sequence ID" value="KAL2265853.1"/>
    <property type="molecule type" value="Genomic_DNA"/>
</dbReference>
<comment type="subcellular location">
    <subcellularLocation>
        <location evidence="1">Cytoplasm</location>
    </subcellularLocation>
</comment>
<evidence type="ECO:0000256" key="1">
    <source>
        <dbReference type="ARBA" id="ARBA00004496"/>
    </source>
</evidence>
<feature type="compositionally biased region" description="Basic and acidic residues" evidence="4">
    <location>
        <begin position="692"/>
        <end position="703"/>
    </location>
</feature>
<feature type="compositionally biased region" description="Polar residues" evidence="4">
    <location>
        <begin position="52"/>
        <end position="64"/>
    </location>
</feature>
<dbReference type="InterPro" id="IPR012943">
    <property type="entry name" value="Cnn_1N"/>
</dbReference>
<feature type="region of interest" description="Disordered" evidence="4">
    <location>
        <begin position="516"/>
        <end position="546"/>
    </location>
</feature>
<feature type="region of interest" description="Disordered" evidence="4">
    <location>
        <begin position="605"/>
        <end position="644"/>
    </location>
</feature>
<evidence type="ECO:0000256" key="4">
    <source>
        <dbReference type="SAM" id="MobiDB-lite"/>
    </source>
</evidence>
<feature type="region of interest" description="Disordered" evidence="4">
    <location>
        <begin position="663"/>
        <end position="793"/>
    </location>
</feature>
<sequence length="916" mass="97735">MDSSTAVHGLPSLQHTLTTNDHSCTSSSQPMSPLLLERLQRLRQAENDRMSSRCNNEGLSSPTGSRHMRSPSPTSSHRSVSSGGMGPAQLKKGLGVKEIEQTLSSLHKQNFDLKLELYHRRERQTALEARIESLEREVKERDQLRDTLIKELEKRDKAVEEAIGMIFTLEKRVEQLLIERNLVRRVEAEEAAFSRLASTIAQPSSRETLNQAASQGDTKTPIRMPSFVSDRSEKAENLRNVYLGALAAESSLTLSRSPEDTPDNARVISRVDSPALSDLSESSFASVYGHAKLVALAPGPARLKSPTPSRHHRPNSPSTTEKCPINSILSHGPSPLERLAMLDVSLSAAGTPRPSAATREKEPPSLRPATAPGQAKKKEKREALERVLTQGRFTTPQAFPPTPDTVSTTTLQHEASSREQGPDKARRYSTTESGTAYPPRPDSRRSFSQAPQAASTTAFDSRKHLNSEESSCTAPSAFESQPSNSAGGKVDGRAGGGNDGDALRPMSIARRASAASSVDTWLHESMTPESADTLRPMSSLSQTHSKNGHISPDLFSFPTSSDVWAASAMFGTLSGTRSMHAGGKTRIRGSTALPPPKRRSSLVMDAMAAPPPPPIAFPGRTTPTHASATPPPPDRLSSLAAKTGCPGDVVPGKVGVPQLPRHTATAAAQMKSPSRGSRARSNSTDVRYPLRRLADTTPKHDRPMTVPPKQVHQPPPPPLEHHRASSKQDAASQPLPKDRHYPPAVTSRPRGLNSFFRRSTGSADVPTPPATAPPTHPPFKPPAQPSSARGILMGIPSWVRRASVGDHDRASVAPPPIQRNRSDSRRDADDDDGDGGVALEPEPAVGFVAPETDGGGAVKPQSSSSKSWSGQSGSCVEGGGDSASGGAPLTGAGSGCGKKKWLGLGRMTSLRNRGGA</sequence>
<feature type="compositionally biased region" description="Basic and acidic residues" evidence="4">
    <location>
        <begin position="415"/>
        <end position="426"/>
    </location>
</feature>
<feature type="compositionally biased region" description="Polar residues" evidence="4">
    <location>
        <begin position="671"/>
        <end position="685"/>
    </location>
</feature>
<proteinExistence type="predicted"/>
<feature type="region of interest" description="Disordered" evidence="4">
    <location>
        <begin position="204"/>
        <end position="223"/>
    </location>
</feature>
<accession>A0ABR4D651</accession>
<feature type="region of interest" description="Disordered" evidence="4">
    <location>
        <begin position="46"/>
        <end position="90"/>
    </location>
</feature>
<evidence type="ECO:0000256" key="2">
    <source>
        <dbReference type="ARBA" id="ARBA00022490"/>
    </source>
</evidence>
<feature type="domain" description="Centrosomin N-terminal motif 1" evidence="5">
    <location>
        <begin position="96"/>
        <end position="162"/>
    </location>
</feature>
<feature type="coiled-coil region" evidence="3">
    <location>
        <begin position="124"/>
        <end position="161"/>
    </location>
</feature>
<organism evidence="6 7">
    <name type="scientific">Remersonia thermophila</name>
    <dbReference type="NCBI Taxonomy" id="72144"/>
    <lineage>
        <taxon>Eukaryota</taxon>
        <taxon>Fungi</taxon>
        <taxon>Dikarya</taxon>
        <taxon>Ascomycota</taxon>
        <taxon>Pezizomycotina</taxon>
        <taxon>Sordariomycetes</taxon>
        <taxon>Sordariomycetidae</taxon>
        <taxon>Sordariales</taxon>
        <taxon>Sordariales incertae sedis</taxon>
        <taxon>Remersonia</taxon>
    </lineage>
</organism>
<feature type="region of interest" description="Disordered" evidence="4">
    <location>
        <begin position="300"/>
        <end position="332"/>
    </location>
</feature>